<evidence type="ECO:0000256" key="2">
    <source>
        <dbReference type="ARBA" id="ARBA00023136"/>
    </source>
</evidence>
<keyword evidence="3" id="KW-0812">Transmembrane</keyword>
<evidence type="ECO:0000313" key="4">
    <source>
        <dbReference type="EMBL" id="MBD7986119.1"/>
    </source>
</evidence>
<dbReference type="Proteomes" id="UP000626786">
    <property type="component" value="Unassembled WGS sequence"/>
</dbReference>
<evidence type="ECO:0000256" key="1">
    <source>
        <dbReference type="ARBA" id="ARBA00005278"/>
    </source>
</evidence>
<name>A0ABR8UEJ5_9BACL</name>
<evidence type="ECO:0000313" key="5">
    <source>
        <dbReference type="Proteomes" id="UP000626786"/>
    </source>
</evidence>
<keyword evidence="2 3" id="KW-0472">Membrane</keyword>
<feature type="transmembrane region" description="Helical" evidence="3">
    <location>
        <begin position="404"/>
        <end position="430"/>
    </location>
</feature>
<organism evidence="4 5">
    <name type="scientific">Sporosarcina quadrami</name>
    <dbReference type="NCBI Taxonomy" id="2762234"/>
    <lineage>
        <taxon>Bacteria</taxon>
        <taxon>Bacillati</taxon>
        <taxon>Bacillota</taxon>
        <taxon>Bacilli</taxon>
        <taxon>Bacillales</taxon>
        <taxon>Caryophanaceae</taxon>
        <taxon>Sporosarcina</taxon>
    </lineage>
</organism>
<gene>
    <name evidence="4" type="ORF">H9649_16235</name>
</gene>
<comment type="similarity">
    <text evidence="1">Belongs to the GerABKA family.</text>
</comment>
<feature type="transmembrane region" description="Helical" evidence="3">
    <location>
        <begin position="279"/>
        <end position="301"/>
    </location>
</feature>
<feature type="transmembrane region" description="Helical" evidence="3">
    <location>
        <begin position="371"/>
        <end position="392"/>
    </location>
</feature>
<dbReference type="PANTHER" id="PTHR22550">
    <property type="entry name" value="SPORE GERMINATION PROTEIN"/>
    <property type="match status" value="1"/>
</dbReference>
<proteinExistence type="inferred from homology"/>
<dbReference type="PANTHER" id="PTHR22550:SF5">
    <property type="entry name" value="LEUCINE ZIPPER PROTEIN 4"/>
    <property type="match status" value="1"/>
</dbReference>
<sequence>MSSLNPQSDNQIPHLFARLLNKLQVAGDTIHTPIEIDEENAQLLFIKSVIDGNQLQNTIIKPFFELASEKRFLQYLDSLPNKIEIVDEETLLVELTRGMLLINVQQRYVLIDIKKVNTDSVQITSLEPTIYGPQGGLSESLETNINLLRQRYAEPSLAVEITTLTDRSKSVLAILYDKEVVDTEVLDTVRKRLGQLNNPLIQSTADLELYLNQEKFALFPSTLLTERPDRIVYNLAGGKVIIMLDGSPQVTMAPAVFFDFMVSMDDHYHNFWTSISTTFLRYAGLFTCTVLPALYVAIISYNPDVIRTELALTVAGSRIGVPYPSYIEVIFMLVFIELLTEASIRLPKAVSATATTVGGLILGTAVVEAALASNIMIIVVSLVAISTFVIPINEMSFSVRATRFFLLLYATLFGLAGVIIGFVGIIMYLANKESFGKPYLKFYWKNRSEEIKGGLKK</sequence>
<protein>
    <submittedName>
        <fullName evidence="4">Spore germination protein</fullName>
    </submittedName>
</protein>
<dbReference type="EMBL" id="JACSQN010000022">
    <property type="protein sequence ID" value="MBD7986119.1"/>
    <property type="molecule type" value="Genomic_DNA"/>
</dbReference>
<dbReference type="Pfam" id="PF03323">
    <property type="entry name" value="GerA"/>
    <property type="match status" value="1"/>
</dbReference>
<evidence type="ECO:0000256" key="3">
    <source>
        <dbReference type="SAM" id="Phobius"/>
    </source>
</evidence>
<reference evidence="4 5" key="1">
    <citation type="submission" date="2020-08" db="EMBL/GenBank/DDBJ databases">
        <title>A Genomic Blueprint of the Chicken Gut Microbiome.</title>
        <authorList>
            <person name="Gilroy R."/>
            <person name="Ravi A."/>
            <person name="Getino M."/>
            <person name="Pursley I."/>
            <person name="Horton D.L."/>
            <person name="Alikhan N.-F."/>
            <person name="Baker D."/>
            <person name="Gharbi K."/>
            <person name="Hall N."/>
            <person name="Watson M."/>
            <person name="Adriaenssens E.M."/>
            <person name="Foster-Nyarko E."/>
            <person name="Jarju S."/>
            <person name="Secka A."/>
            <person name="Antonio M."/>
            <person name="Oren A."/>
            <person name="Chaudhuri R."/>
            <person name="La Ragione R.M."/>
            <person name="Hildebrand F."/>
            <person name="Pallen M.J."/>
        </authorList>
    </citation>
    <scope>NUCLEOTIDE SEQUENCE [LARGE SCALE GENOMIC DNA]</scope>
    <source>
        <strain evidence="4 5">Sa2YVA2</strain>
    </source>
</reference>
<dbReference type="PIRSF" id="PIRSF005690">
    <property type="entry name" value="GerBA"/>
    <property type="match status" value="1"/>
</dbReference>
<dbReference type="InterPro" id="IPR004995">
    <property type="entry name" value="Spore_Ger"/>
</dbReference>
<comment type="caution">
    <text evidence="4">The sequence shown here is derived from an EMBL/GenBank/DDBJ whole genome shotgun (WGS) entry which is preliminary data.</text>
</comment>
<accession>A0ABR8UEJ5</accession>
<feature type="transmembrane region" description="Helical" evidence="3">
    <location>
        <begin position="321"/>
        <end position="339"/>
    </location>
</feature>
<keyword evidence="3" id="KW-1133">Transmembrane helix</keyword>
<keyword evidence="5" id="KW-1185">Reference proteome</keyword>
<feature type="transmembrane region" description="Helical" evidence="3">
    <location>
        <begin position="346"/>
        <end position="365"/>
    </location>
</feature>
<dbReference type="InterPro" id="IPR050768">
    <property type="entry name" value="UPF0353/GerABKA_families"/>
</dbReference>